<sequence length="261" mass="27414">MKFTTTISNLILAATAIVASPTPTLDRGATHVDSAIEKRSTTFCGTFGSQTAGQYTFYHNNFGASAATSGSQCTTFNDLSSNTASWSSSWSWAGGPTSVKSYSNVAVPNVNKQLSSISTINSIWKWSYTGNNIVADVSYDLWLAPTSGGTNKYEIMIWLAALGGAGPISKSGSPIATATIGGHAFKLYSGPNGDTTVYSFVATSTITSFSGDLNLFFKYLTANEGISSSMYITSLQAGTEPFTGSDAVFKTSAYTISVLHS</sequence>
<dbReference type="Proteomes" id="UP000078576">
    <property type="component" value="Unassembled WGS sequence"/>
</dbReference>
<comment type="similarity">
    <text evidence="1 2">Belongs to the glycosyl hydrolase 12 (cellulase H) family.</text>
</comment>
<keyword evidence="2" id="KW-0119">Carbohydrate metabolism</keyword>
<dbReference type="PANTHER" id="PTHR34002">
    <property type="entry name" value="BLR1656 PROTEIN"/>
    <property type="match status" value="1"/>
</dbReference>
<dbReference type="PANTHER" id="PTHR34002:SF9">
    <property type="entry name" value="XYLOGLUCAN-SPECIFIC ENDO-BETA-1,4-GLUCANASE A"/>
    <property type="match status" value="1"/>
</dbReference>
<keyword evidence="5" id="KW-1185">Reference proteome</keyword>
<dbReference type="GO" id="GO:0008810">
    <property type="term" value="F:cellulase activity"/>
    <property type="evidence" value="ECO:0007669"/>
    <property type="project" value="InterPro"/>
</dbReference>
<dbReference type="SMR" id="A0A194VEC9"/>
<dbReference type="EMBL" id="KN714809">
    <property type="protein sequence ID" value="KUI62355.1"/>
    <property type="molecule type" value="Genomic_DNA"/>
</dbReference>
<keyword evidence="2" id="KW-0326">Glycosidase</keyword>
<dbReference type="SUPFAM" id="SSF49899">
    <property type="entry name" value="Concanavalin A-like lectins/glucanases"/>
    <property type="match status" value="1"/>
</dbReference>
<gene>
    <name evidence="4" type="ORF">VP1G_09471</name>
</gene>
<dbReference type="Gene3D" id="2.60.120.180">
    <property type="match status" value="1"/>
</dbReference>
<dbReference type="STRING" id="694573.A0A194VEC9"/>
<dbReference type="OrthoDB" id="95118at2759"/>
<dbReference type="InterPro" id="IPR013320">
    <property type="entry name" value="ConA-like_dom_sf"/>
</dbReference>
<feature type="signal peptide" evidence="3">
    <location>
        <begin position="1"/>
        <end position="19"/>
    </location>
</feature>
<dbReference type="Pfam" id="PF01670">
    <property type="entry name" value="Glyco_hydro_12"/>
    <property type="match status" value="1"/>
</dbReference>
<proteinExistence type="inferred from homology"/>
<keyword evidence="2" id="KW-0624">Polysaccharide degradation</keyword>
<reference evidence="5" key="1">
    <citation type="submission" date="2014-12" db="EMBL/GenBank/DDBJ databases">
        <title>Genome Sequence of Valsa Canker Pathogens Uncovers a Specific Adaption of Colonization on Woody Bark.</title>
        <authorList>
            <person name="Yin Z."/>
            <person name="Liu H."/>
            <person name="Gao X."/>
            <person name="Li Z."/>
            <person name="Song N."/>
            <person name="Ke X."/>
            <person name="Dai Q."/>
            <person name="Wu Y."/>
            <person name="Sun Y."/>
            <person name="Xu J.-R."/>
            <person name="Kang Z.K."/>
            <person name="Wang L."/>
            <person name="Huang L."/>
        </authorList>
    </citation>
    <scope>NUCLEOTIDE SEQUENCE [LARGE SCALE GENOMIC DNA]</scope>
    <source>
        <strain evidence="5">SXYL134</strain>
    </source>
</reference>
<protein>
    <submittedName>
        <fullName evidence="4">Xyloglucan-specific endo-beta-1,4-glucanase A</fullName>
    </submittedName>
</protein>
<keyword evidence="2" id="KW-0378">Hydrolase</keyword>
<name>A0A194VEC9_CYTMA</name>
<dbReference type="AlphaFoldDB" id="A0A194VEC9"/>
<organism evidence="4 5">
    <name type="scientific">Cytospora mali</name>
    <name type="common">Apple Valsa canker fungus</name>
    <name type="synonym">Valsa mali</name>
    <dbReference type="NCBI Taxonomy" id="578113"/>
    <lineage>
        <taxon>Eukaryota</taxon>
        <taxon>Fungi</taxon>
        <taxon>Dikarya</taxon>
        <taxon>Ascomycota</taxon>
        <taxon>Pezizomycotina</taxon>
        <taxon>Sordariomycetes</taxon>
        <taxon>Sordariomycetidae</taxon>
        <taxon>Diaporthales</taxon>
        <taxon>Cytosporaceae</taxon>
        <taxon>Cytospora</taxon>
    </lineage>
</organism>
<dbReference type="InterPro" id="IPR002594">
    <property type="entry name" value="GH12"/>
</dbReference>
<accession>A0A194VEC9</accession>
<dbReference type="InterPro" id="IPR013319">
    <property type="entry name" value="GH11/12"/>
</dbReference>
<keyword evidence="3" id="KW-0732">Signal</keyword>
<evidence type="ECO:0000313" key="4">
    <source>
        <dbReference type="EMBL" id="KUI62355.1"/>
    </source>
</evidence>
<evidence type="ECO:0000313" key="5">
    <source>
        <dbReference type="Proteomes" id="UP000078576"/>
    </source>
</evidence>
<evidence type="ECO:0000256" key="3">
    <source>
        <dbReference type="SAM" id="SignalP"/>
    </source>
</evidence>
<dbReference type="GO" id="GO:0000272">
    <property type="term" value="P:polysaccharide catabolic process"/>
    <property type="evidence" value="ECO:0007669"/>
    <property type="project" value="UniProtKB-KW"/>
</dbReference>
<evidence type="ECO:0000256" key="1">
    <source>
        <dbReference type="ARBA" id="ARBA00005519"/>
    </source>
</evidence>
<feature type="chain" id="PRO_5008266415" evidence="3">
    <location>
        <begin position="20"/>
        <end position="261"/>
    </location>
</feature>
<evidence type="ECO:0000256" key="2">
    <source>
        <dbReference type="RuleBase" id="RU361163"/>
    </source>
</evidence>